<protein>
    <submittedName>
        <fullName evidence="1">ATP-binding protein</fullName>
    </submittedName>
</protein>
<dbReference type="InterPro" id="IPR038461">
    <property type="entry name" value="Schlafen_AlbA_2_dom_sf"/>
</dbReference>
<organism evidence="1 2">
    <name type="scientific">Curtobacterium poinsettiae</name>
    <dbReference type="NCBI Taxonomy" id="159612"/>
    <lineage>
        <taxon>Bacteria</taxon>
        <taxon>Bacillati</taxon>
        <taxon>Actinomycetota</taxon>
        <taxon>Actinomycetes</taxon>
        <taxon>Micrococcales</taxon>
        <taxon>Microbacteriaceae</taxon>
        <taxon>Curtobacterium</taxon>
    </lineage>
</organism>
<dbReference type="EMBL" id="CP106879">
    <property type="protein sequence ID" value="UYC80839.1"/>
    <property type="molecule type" value="Genomic_DNA"/>
</dbReference>
<sequence length="532" mass="58919">MVVVDGRVDREKLSELLTFEAEQEALDFKATLDLADPKHQVEHVKDLLAMMSLPAGGYIVVGVDNSGKPAMDQQPIDPKQFDSAVLQQKVSAYVDGRLSIVAAVHELQTEVGTREVALIFAGPPPGLLPLVVTKQGQYDRSGGRKPEVVFRPGQVVVRDGTTTTRLAEHFWPRLLERYTERVKDDARRDVDALVRRIVEMLDDQRSAASGLGAEPSLAIDLGMDPKTFAIAADALIESGSLPRLTRFLLRADDALRAVAASGNLASANGLLDRLFTLAETALLYGTSEQFDRVIDALARYYSAIPTLPDAVTNETPSERGRASAMFEVLSRLYVLGSLAVRQSRWEQLRSLVLRPYEVNETYSYASWIRHALTMSARAGVLRSKENDVEGAPVISRALQLMMESPELRPDVGIVDPRTRARLYDSLCEFDILWCVVAQTATDRPDAMDFYPSSSEIDQVHANGAFTLIAKDRAARRLLLPAKSDQEIATALLYVWARAYRQSWQHDGWWDRLPAGVYQWAKDAGAVEPDLNG</sequence>
<reference evidence="1" key="1">
    <citation type="submission" date="2022-09" db="EMBL/GenBank/DDBJ databases">
        <title>Taxonomy of Curtobacterium flaccumfaciens.</title>
        <authorList>
            <person name="Osdaghi E."/>
            <person name="Taghavi S.M."/>
            <person name="Hamidizade M."/>
            <person name="Abachi H."/>
            <person name="Fazliarab A."/>
            <person name="Baeyen S."/>
            <person name="Portier P."/>
            <person name="Van Vaerenbergh J."/>
            <person name="Jacques M.-A."/>
        </authorList>
    </citation>
    <scope>NUCLEOTIDE SEQUENCE</scope>
    <source>
        <strain evidence="1">AGQB46</strain>
    </source>
</reference>
<evidence type="ECO:0000313" key="1">
    <source>
        <dbReference type="EMBL" id="UYC80839.1"/>
    </source>
</evidence>
<dbReference type="Proteomes" id="UP001062223">
    <property type="component" value="Chromosome"/>
</dbReference>
<name>A0A9Q9T3M4_9MICO</name>
<dbReference type="AlphaFoldDB" id="A0A9Q9T3M4"/>
<dbReference type="KEGG" id="cpoi:OE229_17285"/>
<proteinExistence type="predicted"/>
<dbReference type="Gene3D" id="3.30.950.30">
    <property type="entry name" value="Schlafen, AAA domain"/>
    <property type="match status" value="1"/>
</dbReference>
<accession>A0A9Q9T3M4</accession>
<evidence type="ECO:0000313" key="2">
    <source>
        <dbReference type="Proteomes" id="UP001062223"/>
    </source>
</evidence>
<dbReference type="GO" id="GO:0005524">
    <property type="term" value="F:ATP binding"/>
    <property type="evidence" value="ECO:0007669"/>
    <property type="project" value="UniProtKB-KW"/>
</dbReference>
<dbReference type="RefSeq" id="WP_262139096.1">
    <property type="nucleotide sequence ID" value="NZ_CP106879.1"/>
</dbReference>
<gene>
    <name evidence="1" type="ORF">OE229_17285</name>
</gene>
<keyword evidence="1" id="KW-0547">Nucleotide-binding</keyword>
<keyword evidence="1" id="KW-0067">ATP-binding</keyword>